<feature type="compositionally biased region" description="Basic and acidic residues" evidence="1">
    <location>
        <begin position="96"/>
        <end position="118"/>
    </location>
</feature>
<dbReference type="Gene3D" id="3.40.50.720">
    <property type="entry name" value="NAD(P)-binding Rossmann-like Domain"/>
    <property type="match status" value="1"/>
</dbReference>
<dbReference type="InterPro" id="IPR013332">
    <property type="entry name" value="KPR_N"/>
</dbReference>
<sequence>MSLSSSNGPRMSRTYATEASRSPATVTPSQVAHLCDIATMREPFDVVLVLILVKAHDTRSAVELIRPFIAKDDAVVGQQNGMSIEEIAETAGADRAPGRRDRAGFEHVPTRRRDSGHSPEKIVVCRRWPHPTRAITR</sequence>
<protein>
    <recommendedName>
        <fullName evidence="2">Ketopantoate reductase N-terminal domain-containing protein</fullName>
    </recommendedName>
</protein>
<evidence type="ECO:0000313" key="4">
    <source>
        <dbReference type="Proteomes" id="UP000298218"/>
    </source>
</evidence>
<dbReference type="Pfam" id="PF02558">
    <property type="entry name" value="ApbA"/>
    <property type="match status" value="1"/>
</dbReference>
<evidence type="ECO:0000259" key="2">
    <source>
        <dbReference type="Pfam" id="PF02558"/>
    </source>
</evidence>
<evidence type="ECO:0000313" key="3">
    <source>
        <dbReference type="EMBL" id="TFD81652.1"/>
    </source>
</evidence>
<proteinExistence type="predicted"/>
<keyword evidence="4" id="KW-1185">Reference proteome</keyword>
<gene>
    <name evidence="3" type="ORF">E3T53_01190</name>
</gene>
<organism evidence="3 4">
    <name type="scientific">Cryobacterium psychrophilum</name>
    <dbReference type="NCBI Taxonomy" id="41988"/>
    <lineage>
        <taxon>Bacteria</taxon>
        <taxon>Bacillati</taxon>
        <taxon>Actinomycetota</taxon>
        <taxon>Actinomycetes</taxon>
        <taxon>Micrococcales</taxon>
        <taxon>Microbacteriaceae</taxon>
        <taxon>Cryobacterium</taxon>
    </lineage>
</organism>
<feature type="region of interest" description="Disordered" evidence="1">
    <location>
        <begin position="1"/>
        <end position="25"/>
    </location>
</feature>
<accession>A0A4Y8KU80</accession>
<dbReference type="OrthoDB" id="9793586at2"/>
<name>A0A4Y8KU80_9MICO</name>
<dbReference type="EMBL" id="SOHQ01000007">
    <property type="protein sequence ID" value="TFD81652.1"/>
    <property type="molecule type" value="Genomic_DNA"/>
</dbReference>
<comment type="caution">
    <text evidence="3">The sequence shown here is derived from an EMBL/GenBank/DDBJ whole genome shotgun (WGS) entry which is preliminary data.</text>
</comment>
<dbReference type="Proteomes" id="UP000298218">
    <property type="component" value="Unassembled WGS sequence"/>
</dbReference>
<feature type="domain" description="Ketopantoate reductase N-terminal" evidence="2">
    <location>
        <begin position="30"/>
        <end position="91"/>
    </location>
</feature>
<feature type="region of interest" description="Disordered" evidence="1">
    <location>
        <begin position="90"/>
        <end position="118"/>
    </location>
</feature>
<reference evidence="3 4" key="1">
    <citation type="submission" date="2019-03" db="EMBL/GenBank/DDBJ databases">
        <title>Genomics of glacier-inhabiting Cryobacterium strains.</title>
        <authorList>
            <person name="Liu Q."/>
            <person name="Xin Y.-H."/>
        </authorList>
    </citation>
    <scope>NUCLEOTIDE SEQUENCE [LARGE SCALE GENOMIC DNA]</scope>
    <source>
        <strain evidence="3 4">CGMCC 1.4292</strain>
    </source>
</reference>
<evidence type="ECO:0000256" key="1">
    <source>
        <dbReference type="SAM" id="MobiDB-lite"/>
    </source>
</evidence>
<dbReference type="AlphaFoldDB" id="A0A4Y8KU80"/>